<organism evidence="4 5">
    <name type="scientific">Helobdella robusta</name>
    <name type="common">Californian leech</name>
    <dbReference type="NCBI Taxonomy" id="6412"/>
    <lineage>
        <taxon>Eukaryota</taxon>
        <taxon>Metazoa</taxon>
        <taxon>Spiralia</taxon>
        <taxon>Lophotrochozoa</taxon>
        <taxon>Annelida</taxon>
        <taxon>Clitellata</taxon>
        <taxon>Hirudinea</taxon>
        <taxon>Rhynchobdellida</taxon>
        <taxon>Glossiphoniidae</taxon>
        <taxon>Helobdella</taxon>
    </lineage>
</organism>
<dbReference type="InParanoid" id="T1FWH1"/>
<dbReference type="SUPFAM" id="SSF47923">
    <property type="entry name" value="Ypt/Rab-GAP domain of gyp1p"/>
    <property type="match status" value="1"/>
</dbReference>
<dbReference type="GO" id="GO:0042147">
    <property type="term" value="P:retrograde transport, endosome to Golgi"/>
    <property type="evidence" value="ECO:0000318"/>
    <property type="project" value="GO_Central"/>
</dbReference>
<accession>T1FWH1</accession>
<dbReference type="GO" id="GO:0005829">
    <property type="term" value="C:cytosol"/>
    <property type="evidence" value="ECO:0007669"/>
    <property type="project" value="GOC"/>
</dbReference>
<dbReference type="GeneID" id="20213166"/>
<dbReference type="CTD" id="20213166"/>
<feature type="compositionally biased region" description="Acidic residues" evidence="1">
    <location>
        <begin position="418"/>
        <end position="436"/>
    </location>
</feature>
<dbReference type="HOGENOM" id="CLU_026555_0_0_1"/>
<dbReference type="RefSeq" id="XP_009010554.1">
    <property type="nucleotide sequence ID" value="XM_009012306.1"/>
</dbReference>
<protein>
    <recommendedName>
        <fullName evidence="2">Rab-GAP TBC domain-containing protein</fullName>
    </recommendedName>
</protein>
<dbReference type="STRING" id="6412.T1FWH1"/>
<dbReference type="InterPro" id="IPR000195">
    <property type="entry name" value="Rab-GAP-TBC_dom"/>
</dbReference>
<dbReference type="EMBL" id="KB095826">
    <property type="protein sequence ID" value="ESO11332.1"/>
    <property type="molecule type" value="Genomic_DNA"/>
</dbReference>
<evidence type="ECO:0000313" key="4">
    <source>
        <dbReference type="EnsemblMetazoa" id="HelroP194841"/>
    </source>
</evidence>
<proteinExistence type="predicted"/>
<dbReference type="InterPro" id="IPR039755">
    <property type="entry name" value="TBC1D23"/>
</dbReference>
<dbReference type="InterPro" id="IPR045799">
    <property type="entry name" value="TBC1D23_C"/>
</dbReference>
<dbReference type="AlphaFoldDB" id="T1FWH1"/>
<dbReference type="Pfam" id="PF00566">
    <property type="entry name" value="RabGAP-TBC"/>
    <property type="match status" value="1"/>
</dbReference>
<dbReference type="eggNOG" id="KOG3636">
    <property type="taxonomic scope" value="Eukaryota"/>
</dbReference>
<dbReference type="Pfam" id="PF19430">
    <property type="entry name" value="TBC1D23_C"/>
    <property type="match status" value="1"/>
</dbReference>
<evidence type="ECO:0000256" key="1">
    <source>
        <dbReference type="SAM" id="MobiDB-lite"/>
    </source>
</evidence>
<dbReference type="OMA" id="CSLAHYY"/>
<dbReference type="CDD" id="cd20788">
    <property type="entry name" value="TBC1D23_C-like"/>
    <property type="match status" value="1"/>
</dbReference>
<dbReference type="GO" id="GO:0099041">
    <property type="term" value="P:vesicle tethering to Golgi"/>
    <property type="evidence" value="ECO:0000318"/>
    <property type="project" value="GO_Central"/>
</dbReference>
<feature type="region of interest" description="Disordered" evidence="1">
    <location>
        <begin position="494"/>
        <end position="518"/>
    </location>
</feature>
<dbReference type="EnsemblMetazoa" id="HelroT194841">
    <property type="protein sequence ID" value="HelroP194841"/>
    <property type="gene ID" value="HelroG194841"/>
</dbReference>
<dbReference type="GO" id="GO:0005802">
    <property type="term" value="C:trans-Golgi network"/>
    <property type="evidence" value="ECO:0000318"/>
    <property type="project" value="GO_Central"/>
</dbReference>
<dbReference type="Gene3D" id="1.10.472.80">
    <property type="entry name" value="Ypt/Rab-GAP domain of gyp1p, domain 3"/>
    <property type="match status" value="1"/>
</dbReference>
<name>T1FWH1_HELRO</name>
<evidence type="ECO:0000313" key="3">
    <source>
        <dbReference type="EMBL" id="ESO11332.1"/>
    </source>
</evidence>
<evidence type="ECO:0000313" key="5">
    <source>
        <dbReference type="Proteomes" id="UP000015101"/>
    </source>
</evidence>
<reference evidence="4" key="3">
    <citation type="submission" date="2015-06" db="UniProtKB">
        <authorList>
            <consortium name="EnsemblMetazoa"/>
        </authorList>
    </citation>
    <scope>IDENTIFICATION</scope>
</reference>
<feature type="region of interest" description="Disordered" evidence="1">
    <location>
        <begin position="558"/>
        <end position="581"/>
    </location>
</feature>
<reference evidence="5" key="1">
    <citation type="submission" date="2012-12" db="EMBL/GenBank/DDBJ databases">
        <authorList>
            <person name="Hellsten U."/>
            <person name="Grimwood J."/>
            <person name="Chapman J.A."/>
            <person name="Shapiro H."/>
            <person name="Aerts A."/>
            <person name="Otillar R.P."/>
            <person name="Terry A.Y."/>
            <person name="Boore J.L."/>
            <person name="Simakov O."/>
            <person name="Marletaz F."/>
            <person name="Cho S.-J."/>
            <person name="Edsinger-Gonzales E."/>
            <person name="Havlak P."/>
            <person name="Kuo D.-H."/>
            <person name="Larsson T."/>
            <person name="Lv J."/>
            <person name="Arendt D."/>
            <person name="Savage R."/>
            <person name="Osoegawa K."/>
            <person name="de Jong P."/>
            <person name="Lindberg D.R."/>
            <person name="Seaver E.C."/>
            <person name="Weisblat D.A."/>
            <person name="Putnam N.H."/>
            <person name="Grigoriev I.V."/>
            <person name="Rokhsar D.S."/>
        </authorList>
    </citation>
    <scope>NUCLEOTIDE SEQUENCE</scope>
</reference>
<dbReference type="FunCoup" id="T1FWH1">
    <property type="interactions" value="1598"/>
</dbReference>
<dbReference type="Proteomes" id="UP000015101">
    <property type="component" value="Unassembled WGS sequence"/>
</dbReference>
<gene>
    <name evidence="4" type="primary">20213166</name>
    <name evidence="3" type="ORF">HELRODRAFT_194841</name>
</gene>
<dbReference type="OrthoDB" id="73307at2759"/>
<dbReference type="PANTHER" id="PTHR13297">
    <property type="entry name" value="TBC1 DOMAIN FAMILY MEMBER 23-RELATED"/>
    <property type="match status" value="1"/>
</dbReference>
<feature type="domain" description="Rab-GAP TBC" evidence="2">
    <location>
        <begin position="38"/>
        <end position="229"/>
    </location>
</feature>
<keyword evidence="5" id="KW-1185">Reference proteome</keyword>
<sequence length="835" mass="93676">MDDTDIISKWSEELEAFLLEKDLMITRENLLNVTRCKPLPARLRAAVWKYCLDVQDINDEPFNSFDAVYDLPQQEAIRADCKSIAEKNNDGDGDGGIGDDDDCLSLQSELESIITHYCKSRRITYSSDLLWKVILKVLLKVQGLRRAQLYNVFSVILDKFIFTPSPTNQNAYHLFRLLLLYHDPYLCQFLDTKKIAPENYANEWFCSLFSKDCLLEVSLNVWDVYFQLNDPFFIFFLVLVIVINARDQIVCMVGEDRTEIINRLGSFASALEAEDVEDLCSLGQYYASKTPASFKIVYQHLVRSSSFSSLPSLPSCSISPSNQPCNKLVSSLCLELPASEILKGLQGRPTITTVHSSIEQMLQNPKEFLSKVNSLLFPHNADKSSEDEVTDVHSNHNISLPDGKHICFVGYGDKYKEDDDDGDDDYEEKDDDDDGGDGYMNMVVAHFLHKHVQYVSVCRGGYQGLHNWLVSSNMMEHIVGHSYNNCSACTRNNKNKKKTNNNNNNKEHASSSSGNLIASMHMPNIPVTEAMEKMTKLSSALKLTSATLKDKVMTYIKNEQQSSPSSSSSSSAALHRHVSSADNAGRRYRNIASVFTIGDEDDEDHNHVTSSEEEVKEVVLVDGWIKKFTQPQFVYKCFEVATHNSKSIPSLLCLTGDDIIILRLIPDEPHKAWIQSRRSLTSVLKITSKKRQPELITIKYGTGGMASTKNQNSVIMTDNSVSDGATDKRSVNEMVGFNDCGAVESNYSTTSPLPHGKTDVPNVENMKSSARANENVVQLDGGAKTNRSELDDRTSRQYDDVGLTVTAIDRFYIPKAGEATKDIKMHILKLMKIID</sequence>
<reference evidence="3 5" key="2">
    <citation type="journal article" date="2013" name="Nature">
        <title>Insights into bilaterian evolution from three spiralian genomes.</title>
        <authorList>
            <person name="Simakov O."/>
            <person name="Marletaz F."/>
            <person name="Cho S.J."/>
            <person name="Edsinger-Gonzales E."/>
            <person name="Havlak P."/>
            <person name="Hellsten U."/>
            <person name="Kuo D.H."/>
            <person name="Larsson T."/>
            <person name="Lv J."/>
            <person name="Arendt D."/>
            <person name="Savage R."/>
            <person name="Osoegawa K."/>
            <person name="de Jong P."/>
            <person name="Grimwood J."/>
            <person name="Chapman J.A."/>
            <person name="Shapiro H."/>
            <person name="Aerts A."/>
            <person name="Otillar R.P."/>
            <person name="Terry A.Y."/>
            <person name="Boore J.L."/>
            <person name="Grigoriev I.V."/>
            <person name="Lindberg D.R."/>
            <person name="Seaver E.C."/>
            <person name="Weisblat D.A."/>
            <person name="Putnam N.H."/>
            <person name="Rokhsar D.S."/>
        </authorList>
    </citation>
    <scope>NUCLEOTIDE SEQUENCE</scope>
</reference>
<feature type="region of interest" description="Disordered" evidence="1">
    <location>
        <begin position="416"/>
        <end position="437"/>
    </location>
</feature>
<dbReference type="PANTHER" id="PTHR13297:SF5">
    <property type="entry name" value="TBC1 DOMAIN FAMILY MEMBER 23"/>
    <property type="match status" value="1"/>
</dbReference>
<dbReference type="EMBL" id="AMQM01008672">
    <property type="status" value="NOT_ANNOTATED_CDS"/>
    <property type="molecule type" value="Genomic_DNA"/>
</dbReference>
<dbReference type="PROSITE" id="PS50086">
    <property type="entry name" value="TBC_RABGAP"/>
    <property type="match status" value="1"/>
</dbReference>
<dbReference type="InterPro" id="IPR035969">
    <property type="entry name" value="Rab-GAP_TBC_sf"/>
</dbReference>
<evidence type="ECO:0000259" key="2">
    <source>
        <dbReference type="PROSITE" id="PS50086"/>
    </source>
</evidence>
<feature type="compositionally biased region" description="Low complexity" evidence="1">
    <location>
        <begin position="562"/>
        <end position="571"/>
    </location>
</feature>
<dbReference type="KEGG" id="hro:HELRODRAFT_194841"/>